<evidence type="ECO:0000259" key="14">
    <source>
        <dbReference type="Pfam" id="PF02705"/>
    </source>
</evidence>
<proteinExistence type="inferred from homology"/>
<protein>
    <recommendedName>
        <fullName evidence="12">Probable potassium transport system protein Kup</fullName>
    </recommendedName>
</protein>
<comment type="function">
    <text evidence="12">Transport of potassium into the cell. Likely operates as a K(+):H(+) symporter.</text>
</comment>
<feature type="transmembrane region" description="Helical" evidence="12">
    <location>
        <begin position="119"/>
        <end position="143"/>
    </location>
</feature>
<dbReference type="EMBL" id="SNVI01000002">
    <property type="protein sequence ID" value="TFE40298.1"/>
    <property type="molecule type" value="Genomic_DNA"/>
</dbReference>
<comment type="catalytic activity">
    <reaction evidence="12">
        <text>K(+)(in) + H(+)(in) = K(+)(out) + H(+)(out)</text>
        <dbReference type="Rhea" id="RHEA:28490"/>
        <dbReference type="ChEBI" id="CHEBI:15378"/>
        <dbReference type="ChEBI" id="CHEBI:29103"/>
    </reaction>
</comment>
<evidence type="ECO:0000259" key="15">
    <source>
        <dbReference type="Pfam" id="PF22776"/>
    </source>
</evidence>
<feature type="transmembrane region" description="Helical" evidence="12">
    <location>
        <begin position="229"/>
        <end position="250"/>
    </location>
</feature>
<feature type="transmembrane region" description="Helical" evidence="12">
    <location>
        <begin position="382"/>
        <end position="403"/>
    </location>
</feature>
<evidence type="ECO:0000256" key="7">
    <source>
        <dbReference type="ARBA" id="ARBA00022847"/>
    </source>
</evidence>
<comment type="subcellular location">
    <subcellularLocation>
        <location evidence="12">Cell membrane</location>
        <topology evidence="12">Multi-pass membrane protein</topology>
    </subcellularLocation>
    <subcellularLocation>
        <location evidence="1">Membrane</location>
        <topology evidence="1">Multi-pass membrane protein</topology>
    </subcellularLocation>
</comment>
<keyword evidence="3 12" id="KW-0813">Transport</keyword>
<feature type="transmembrane region" description="Helical" evidence="12">
    <location>
        <begin position="441"/>
        <end position="461"/>
    </location>
</feature>
<evidence type="ECO:0000256" key="12">
    <source>
        <dbReference type="HAMAP-Rule" id="MF_01522"/>
    </source>
</evidence>
<keyword evidence="5 12" id="KW-0633">Potassium transport</keyword>
<keyword evidence="7 12" id="KW-0769">Symport</keyword>
<keyword evidence="11 12" id="KW-0472">Membrane</keyword>
<evidence type="ECO:0000313" key="16">
    <source>
        <dbReference type="EMBL" id="TFE40298.1"/>
    </source>
</evidence>
<dbReference type="InterPro" id="IPR053951">
    <property type="entry name" value="K_trans_N"/>
</dbReference>
<evidence type="ECO:0000256" key="2">
    <source>
        <dbReference type="ARBA" id="ARBA00007019"/>
    </source>
</evidence>
<dbReference type="GO" id="GO:0015293">
    <property type="term" value="F:symporter activity"/>
    <property type="evidence" value="ECO:0007669"/>
    <property type="project" value="UniProtKB-UniRule"/>
</dbReference>
<reference evidence="16 17" key="1">
    <citation type="submission" date="2019-03" db="EMBL/GenBank/DDBJ databases">
        <title>Complete Genome Sequence of Paraburkholderia dipogonis ICMP 19430T, a Nitrogen-fixing Symbiont of the South African Invasive Legume Dipogon lignosus in New Zealand.</title>
        <authorList>
            <person name="De Meyer S.E."/>
        </authorList>
    </citation>
    <scope>NUCLEOTIDE SEQUENCE [LARGE SCALE GENOMIC DNA]</scope>
    <source>
        <strain evidence="16 17">ICMP 19430</strain>
    </source>
</reference>
<dbReference type="Pfam" id="PF22776">
    <property type="entry name" value="K_trans_C"/>
    <property type="match status" value="1"/>
</dbReference>
<dbReference type="InterPro" id="IPR053952">
    <property type="entry name" value="K_trans_C"/>
</dbReference>
<evidence type="ECO:0000256" key="6">
    <source>
        <dbReference type="ARBA" id="ARBA00022692"/>
    </source>
</evidence>
<feature type="transmembrane region" description="Helical" evidence="12">
    <location>
        <begin position="410"/>
        <end position="429"/>
    </location>
</feature>
<comment type="similarity">
    <text evidence="2 12">Belongs to the HAK/KUP transporter (TC 2.A.72) family.</text>
</comment>
<name>A0A4Y8MSB7_9BURK</name>
<dbReference type="HAMAP" id="MF_01522">
    <property type="entry name" value="Kup"/>
    <property type="match status" value="1"/>
</dbReference>
<evidence type="ECO:0000256" key="5">
    <source>
        <dbReference type="ARBA" id="ARBA00022538"/>
    </source>
</evidence>
<accession>A0A4Y8MSB7</accession>
<dbReference type="AlphaFoldDB" id="A0A4Y8MSB7"/>
<dbReference type="PANTHER" id="PTHR30540:SF79">
    <property type="entry name" value="LOW AFFINITY POTASSIUM TRANSPORT SYSTEM PROTEIN KUP"/>
    <property type="match status" value="1"/>
</dbReference>
<keyword evidence="6 12" id="KW-0812">Transmembrane</keyword>
<dbReference type="PANTHER" id="PTHR30540">
    <property type="entry name" value="OSMOTIC STRESS POTASSIUM TRANSPORTER"/>
    <property type="match status" value="1"/>
</dbReference>
<dbReference type="GO" id="GO:0015079">
    <property type="term" value="F:potassium ion transmembrane transporter activity"/>
    <property type="evidence" value="ECO:0007669"/>
    <property type="project" value="UniProtKB-UniRule"/>
</dbReference>
<evidence type="ECO:0000256" key="4">
    <source>
        <dbReference type="ARBA" id="ARBA00022475"/>
    </source>
</evidence>
<gene>
    <name evidence="12" type="primary">kup</name>
    <name evidence="16" type="ORF">E2553_26320</name>
</gene>
<feature type="transmembrane region" description="Helical" evidence="12">
    <location>
        <begin position="302"/>
        <end position="322"/>
    </location>
</feature>
<evidence type="ECO:0000256" key="10">
    <source>
        <dbReference type="ARBA" id="ARBA00023065"/>
    </source>
</evidence>
<feature type="domain" description="K+ potassium transporter C-terminal" evidence="15">
    <location>
        <begin position="494"/>
        <end position="641"/>
    </location>
</feature>
<dbReference type="RefSeq" id="WP_134462179.1">
    <property type="nucleotide sequence ID" value="NZ_JBHMFL010000113.1"/>
</dbReference>
<feature type="domain" description="K+ potassium transporter integral membrane" evidence="14">
    <location>
        <begin position="27"/>
        <end position="468"/>
    </location>
</feature>
<keyword evidence="8 12" id="KW-0630">Potassium</keyword>
<keyword evidence="4 12" id="KW-1003">Cell membrane</keyword>
<dbReference type="InterPro" id="IPR023051">
    <property type="entry name" value="Kup"/>
</dbReference>
<feature type="transmembrane region" description="Helical" evidence="12">
    <location>
        <begin position="65"/>
        <end position="84"/>
    </location>
</feature>
<comment type="caution">
    <text evidence="16">The sequence shown here is derived from an EMBL/GenBank/DDBJ whole genome shotgun (WGS) entry which is preliminary data.</text>
</comment>
<evidence type="ECO:0000256" key="8">
    <source>
        <dbReference type="ARBA" id="ARBA00022958"/>
    </source>
</evidence>
<dbReference type="Proteomes" id="UP000297385">
    <property type="component" value="Unassembled WGS sequence"/>
</dbReference>
<evidence type="ECO:0000256" key="13">
    <source>
        <dbReference type="SAM" id="MobiDB-lite"/>
    </source>
</evidence>
<sequence>MSQSVSAAPDAGHSGGRGHHRPAMPALALAALGVVYGDIGTSPLYTLQTVFNPVNGLSLNALDVVGIVSLIVWSLIVVVSLKYVTLILRANNHGEGGIMALLALAASSVSARPRLRHTLLGIGIMGAALFYGDSVITPAISVLSAVEGLEVAAPFLKTCVIPVTLVALVTLFLMQKHGTAGIGIVFGPVMVLWFVVLAVVGVVNMMRAPAILVALNPLTGLAFCLHHRWLAFVALGAVVLSLTGAEALYADMGHFGAKPIRLTWFGLVFPALALNYLGQGALLLADPGALQNPFYKMFPEWALYPMIVLSTVATVIASQAVISGTYSMTKQAMQLGFLPRMNVVYTSEREMGQIYVPGINWTLLAAVVAAVVGFGSSTALGSAYGIAVTGTMLITTILTFFVIRYAWHYNWFLCVFATGFFFMIDAAFFSANLLKLMEGGWFPLLVGLIIYTIMATWGKGWEMMRAEARVRAGTTPLKPYLATLLKESPIRCGGTAIFLSPDPDGVPHSLINNLMHNRVLHKRVVFVTVNNEEIPWVPASERVSVHPLDSECYQVTITYGFMDEVDLPRALEVCKTYGLSFEPAETSYFLSRATLVPTRDSGMAMWRERLFSVMLHNVGNVAAYLKLPANRVIELGARVEI</sequence>
<keyword evidence="9 12" id="KW-1133">Transmembrane helix</keyword>
<feature type="transmembrane region" description="Helical" evidence="12">
    <location>
        <begin position="26"/>
        <end position="45"/>
    </location>
</feature>
<dbReference type="Pfam" id="PF02705">
    <property type="entry name" value="K_trans"/>
    <property type="match status" value="1"/>
</dbReference>
<feature type="transmembrane region" description="Helical" evidence="12">
    <location>
        <begin position="354"/>
        <end position="376"/>
    </location>
</feature>
<dbReference type="InterPro" id="IPR003855">
    <property type="entry name" value="K+_transporter"/>
</dbReference>
<feature type="transmembrane region" description="Helical" evidence="12">
    <location>
        <begin position="262"/>
        <end position="282"/>
    </location>
</feature>
<evidence type="ECO:0000256" key="3">
    <source>
        <dbReference type="ARBA" id="ARBA00022448"/>
    </source>
</evidence>
<feature type="region of interest" description="Disordered" evidence="13">
    <location>
        <begin position="1"/>
        <end position="20"/>
    </location>
</feature>
<evidence type="ECO:0000256" key="11">
    <source>
        <dbReference type="ARBA" id="ARBA00023136"/>
    </source>
</evidence>
<evidence type="ECO:0000256" key="1">
    <source>
        <dbReference type="ARBA" id="ARBA00004141"/>
    </source>
</evidence>
<evidence type="ECO:0000256" key="9">
    <source>
        <dbReference type="ARBA" id="ARBA00022989"/>
    </source>
</evidence>
<feature type="transmembrane region" description="Helical" evidence="12">
    <location>
        <begin position="180"/>
        <end position="200"/>
    </location>
</feature>
<keyword evidence="10 12" id="KW-0406">Ion transport</keyword>
<dbReference type="GeneID" id="97303403"/>
<feature type="transmembrane region" description="Helical" evidence="12">
    <location>
        <begin position="155"/>
        <end position="174"/>
    </location>
</feature>
<dbReference type="GO" id="GO:0005886">
    <property type="term" value="C:plasma membrane"/>
    <property type="evidence" value="ECO:0007669"/>
    <property type="project" value="UniProtKB-SubCell"/>
</dbReference>
<organism evidence="16 17">
    <name type="scientific">Paraburkholderia dipogonis</name>
    <dbReference type="NCBI Taxonomy" id="1211383"/>
    <lineage>
        <taxon>Bacteria</taxon>
        <taxon>Pseudomonadati</taxon>
        <taxon>Pseudomonadota</taxon>
        <taxon>Betaproteobacteria</taxon>
        <taxon>Burkholderiales</taxon>
        <taxon>Burkholderiaceae</taxon>
        <taxon>Paraburkholderia</taxon>
    </lineage>
</organism>
<evidence type="ECO:0000313" key="17">
    <source>
        <dbReference type="Proteomes" id="UP000297385"/>
    </source>
</evidence>